<feature type="non-terminal residue" evidence="1">
    <location>
        <position position="87"/>
    </location>
</feature>
<organism evidence="1 2">
    <name type="scientific">Gigaspora margarita</name>
    <dbReference type="NCBI Taxonomy" id="4874"/>
    <lineage>
        <taxon>Eukaryota</taxon>
        <taxon>Fungi</taxon>
        <taxon>Fungi incertae sedis</taxon>
        <taxon>Mucoromycota</taxon>
        <taxon>Glomeromycotina</taxon>
        <taxon>Glomeromycetes</taxon>
        <taxon>Diversisporales</taxon>
        <taxon>Gigasporaceae</taxon>
        <taxon>Gigaspora</taxon>
    </lineage>
</organism>
<protein>
    <submittedName>
        <fullName evidence="1">20170_t:CDS:1</fullName>
    </submittedName>
</protein>
<keyword evidence="2" id="KW-1185">Reference proteome</keyword>
<reference evidence="1 2" key="1">
    <citation type="submission" date="2021-06" db="EMBL/GenBank/DDBJ databases">
        <authorList>
            <person name="Kallberg Y."/>
            <person name="Tangrot J."/>
            <person name="Rosling A."/>
        </authorList>
    </citation>
    <scope>NUCLEOTIDE SEQUENCE [LARGE SCALE GENOMIC DNA]</scope>
    <source>
        <strain evidence="1 2">120-4 pot B 10/14</strain>
    </source>
</reference>
<comment type="caution">
    <text evidence="1">The sequence shown here is derived from an EMBL/GenBank/DDBJ whole genome shotgun (WGS) entry which is preliminary data.</text>
</comment>
<gene>
    <name evidence="1" type="ORF">GMARGA_LOCUS31829</name>
</gene>
<accession>A0ABN7WJM3</accession>
<proteinExistence type="predicted"/>
<evidence type="ECO:0000313" key="2">
    <source>
        <dbReference type="Proteomes" id="UP000789901"/>
    </source>
</evidence>
<evidence type="ECO:0000313" key="1">
    <source>
        <dbReference type="EMBL" id="CAG8833997.1"/>
    </source>
</evidence>
<dbReference type="EMBL" id="CAJVQB010048458">
    <property type="protein sequence ID" value="CAG8833997.1"/>
    <property type="molecule type" value="Genomic_DNA"/>
</dbReference>
<sequence length="87" mass="10420">MPELVTKIIDLFFEDTNKGESEQDKVDKQIEVVNIDDKDQSIMDEFFNFALFEREKELLFIEQTHSHSTMQQSDTENEEWFIDDIIK</sequence>
<dbReference type="Proteomes" id="UP000789901">
    <property type="component" value="Unassembled WGS sequence"/>
</dbReference>
<name>A0ABN7WJM3_GIGMA</name>